<protein>
    <submittedName>
        <fullName evidence="1">Uncharacterized protein</fullName>
    </submittedName>
</protein>
<dbReference type="RefSeq" id="YP_009519161.1">
    <property type="nucleotide sequence ID" value="NC_039523.1"/>
</dbReference>
<gene>
    <name evidence="1" type="primary">orf107</name>
</gene>
<sequence length="107" mass="12809">MYLEQPFYNLPTLTSEDVTRHRISRDFEVFLALQQNDFDRAATLITKLYDIEKGDKKSLGPFLELYKKEYKQKQIKALRRIKSARKKNIMVIEAGRPWRPRPNTTKY</sequence>
<accession>A0A386B0B6</accession>
<keyword evidence="1" id="KW-0150">Chloroplast</keyword>
<evidence type="ECO:0000313" key="1">
    <source>
        <dbReference type="EMBL" id="AYC65146.1"/>
    </source>
</evidence>
<keyword evidence="1" id="KW-0934">Plastid</keyword>
<reference evidence="1" key="1">
    <citation type="submission" date="2018-07" db="EMBL/GenBank/DDBJ databases">
        <authorList>
            <person name="Quirk P.G."/>
            <person name="Krulwich T.A."/>
        </authorList>
    </citation>
    <scope>NUCLEOTIDE SEQUENCE</scope>
</reference>
<reference evidence="1" key="2">
    <citation type="journal article" date="2019" name="Mol. Phylogenet. Evol.">
        <title>Reassessment of the classification of bryopsidales (chlorophyta) based on chloroplast phylogenomic analyses.</title>
        <authorList>
            <person name="Cremen M.C."/>
            <person name="Leliaert F."/>
            <person name="West J."/>
            <person name="Lam D.W."/>
            <person name="Shimada S."/>
            <person name="Lopez-Bautista J.M."/>
            <person name="Verbruggen H."/>
        </authorList>
    </citation>
    <scope>NUCLEOTIDE SEQUENCE</scope>
</reference>
<name>A0A386B0B6_9CHLO</name>
<proteinExistence type="predicted"/>
<dbReference type="EMBL" id="MH591106">
    <property type="protein sequence ID" value="AYC65146.1"/>
    <property type="molecule type" value="Genomic_DNA"/>
</dbReference>
<dbReference type="AlphaFoldDB" id="A0A386B0B6"/>
<geneLocation type="chloroplast" evidence="1"/>
<organism evidence="1">
    <name type="scientific">Caulerpa verticillata</name>
    <dbReference type="NCBI Taxonomy" id="177082"/>
    <lineage>
        <taxon>Eukaryota</taxon>
        <taxon>Viridiplantae</taxon>
        <taxon>Chlorophyta</taxon>
        <taxon>core chlorophytes</taxon>
        <taxon>Ulvophyceae</taxon>
        <taxon>TCBD clade</taxon>
        <taxon>Bryopsidales</taxon>
        <taxon>Halimedineae</taxon>
        <taxon>Caulerpaceae</taxon>
        <taxon>Caulerpa</taxon>
    </lineage>
</organism>
<dbReference type="GeneID" id="38278967"/>